<protein>
    <recommendedName>
        <fullName evidence="8">SSD domain-containing protein</fullName>
    </recommendedName>
</protein>
<dbReference type="Gene3D" id="1.20.1640.10">
    <property type="entry name" value="Multidrug efflux transporter AcrB transmembrane domain"/>
    <property type="match status" value="2"/>
</dbReference>
<feature type="transmembrane region" description="Helical" evidence="7">
    <location>
        <begin position="297"/>
        <end position="325"/>
    </location>
</feature>
<evidence type="ECO:0000259" key="8">
    <source>
        <dbReference type="PROSITE" id="PS50156"/>
    </source>
</evidence>
<evidence type="ECO:0000256" key="7">
    <source>
        <dbReference type="SAM" id="Phobius"/>
    </source>
</evidence>
<comment type="caution">
    <text evidence="9">The sequence shown here is derived from an EMBL/GenBank/DDBJ whole genome shotgun (WGS) entry which is preliminary data.</text>
</comment>
<name>A0ABN9MAZ2_9NEOB</name>
<evidence type="ECO:0000256" key="2">
    <source>
        <dbReference type="ARBA" id="ARBA00005585"/>
    </source>
</evidence>
<evidence type="ECO:0000256" key="6">
    <source>
        <dbReference type="ARBA" id="ARBA00023180"/>
    </source>
</evidence>
<gene>
    <name evidence="9" type="ORF">RIMI_LOCUS18766334</name>
</gene>
<evidence type="ECO:0000256" key="4">
    <source>
        <dbReference type="ARBA" id="ARBA00022989"/>
    </source>
</evidence>
<feature type="transmembrane region" description="Helical" evidence="7">
    <location>
        <begin position="469"/>
        <end position="488"/>
    </location>
</feature>
<comment type="similarity">
    <text evidence="2">Belongs to the patched family.</text>
</comment>
<proteinExistence type="inferred from homology"/>
<comment type="subcellular location">
    <subcellularLocation>
        <location evidence="1">Membrane</location>
        <topology evidence="1">Multi-pass membrane protein</topology>
    </subcellularLocation>
</comment>
<keyword evidence="10" id="KW-1185">Reference proteome</keyword>
<accession>A0ABN9MAZ2</accession>
<feature type="transmembrane region" description="Helical" evidence="7">
    <location>
        <begin position="563"/>
        <end position="584"/>
    </location>
</feature>
<evidence type="ECO:0000313" key="10">
    <source>
        <dbReference type="Proteomes" id="UP001176940"/>
    </source>
</evidence>
<evidence type="ECO:0000256" key="3">
    <source>
        <dbReference type="ARBA" id="ARBA00022692"/>
    </source>
</evidence>
<dbReference type="PANTHER" id="PTHR10796:SF60">
    <property type="entry name" value="PATCHED DOMAIN-CONTAINING PROTEIN 3"/>
    <property type="match status" value="1"/>
</dbReference>
<keyword evidence="4 7" id="KW-1133">Transmembrane helix</keyword>
<keyword evidence="6" id="KW-0325">Glycoprotein</keyword>
<dbReference type="InterPro" id="IPR003392">
    <property type="entry name" value="PTHD_SSD"/>
</dbReference>
<dbReference type="PANTHER" id="PTHR10796">
    <property type="entry name" value="PATCHED-RELATED"/>
    <property type="match status" value="1"/>
</dbReference>
<dbReference type="InterPro" id="IPR000731">
    <property type="entry name" value="SSD"/>
</dbReference>
<dbReference type="SUPFAM" id="SSF82866">
    <property type="entry name" value="Multidrug efflux transporter AcrB transmembrane domain"/>
    <property type="match status" value="2"/>
</dbReference>
<dbReference type="PROSITE" id="PS50156">
    <property type="entry name" value="SSD"/>
    <property type="match status" value="1"/>
</dbReference>
<feature type="transmembrane region" description="Helical" evidence="7">
    <location>
        <begin position="494"/>
        <end position="515"/>
    </location>
</feature>
<feature type="transmembrane region" description="Helical" evidence="7">
    <location>
        <begin position="331"/>
        <end position="351"/>
    </location>
</feature>
<dbReference type="Pfam" id="PF02460">
    <property type="entry name" value="Patched"/>
    <property type="match status" value="1"/>
</dbReference>
<evidence type="ECO:0000256" key="1">
    <source>
        <dbReference type="ARBA" id="ARBA00004141"/>
    </source>
</evidence>
<dbReference type="EMBL" id="CAUEEQ010058102">
    <property type="protein sequence ID" value="CAJ0963710.1"/>
    <property type="molecule type" value="Genomic_DNA"/>
</dbReference>
<feature type="domain" description="SSD" evidence="8">
    <location>
        <begin position="268"/>
        <end position="368"/>
    </location>
</feature>
<evidence type="ECO:0000313" key="9">
    <source>
        <dbReference type="EMBL" id="CAJ0963710.1"/>
    </source>
</evidence>
<feature type="transmembrane region" description="Helical" evidence="7">
    <location>
        <begin position="596"/>
        <end position="616"/>
    </location>
</feature>
<keyword evidence="5 7" id="KW-0472">Membrane</keyword>
<organism evidence="9 10">
    <name type="scientific">Ranitomeya imitator</name>
    <name type="common">mimic poison frog</name>
    <dbReference type="NCBI Taxonomy" id="111125"/>
    <lineage>
        <taxon>Eukaryota</taxon>
        <taxon>Metazoa</taxon>
        <taxon>Chordata</taxon>
        <taxon>Craniata</taxon>
        <taxon>Vertebrata</taxon>
        <taxon>Euteleostomi</taxon>
        <taxon>Amphibia</taxon>
        <taxon>Batrachia</taxon>
        <taxon>Anura</taxon>
        <taxon>Neobatrachia</taxon>
        <taxon>Hyloidea</taxon>
        <taxon>Dendrobatidae</taxon>
        <taxon>Dendrobatinae</taxon>
        <taxon>Ranitomeya</taxon>
    </lineage>
</organism>
<feature type="transmembrane region" description="Helical" evidence="7">
    <location>
        <begin position="35"/>
        <end position="56"/>
    </location>
</feature>
<dbReference type="Proteomes" id="UP001176940">
    <property type="component" value="Unassembled WGS sequence"/>
</dbReference>
<feature type="transmembrane region" description="Helical" evidence="7">
    <location>
        <begin position="522"/>
        <end position="543"/>
    </location>
</feature>
<dbReference type="InterPro" id="IPR051697">
    <property type="entry name" value="Patched_domain-protein"/>
</dbReference>
<reference evidence="9" key="1">
    <citation type="submission" date="2023-07" db="EMBL/GenBank/DDBJ databases">
        <authorList>
            <person name="Stuckert A."/>
        </authorList>
    </citation>
    <scope>NUCLEOTIDE SEQUENCE</scope>
</reference>
<sequence>MCTDQLNTSGCHADCLERPLSRGFRKLGKLIARNPWFFIIIPVILSVGLGAGFYFLEEREFNKLQELFIPEGGIAKGQRDFIKKHFPMNESGQFSAQRLYTASRFASLIIVTTSKNILNRSNFKELVKLDTAVKNLTSKSHLRFRQLCAEVNDHSCLPANPLLASMSNSTEEILITYPMLFNGEYVGLYIGGVTLGPGNQLQKAQALRFLYYLKDDDEKIQNISLEWLEYFMEVVPHEIEKLQLKSLKVYHSTSMSLQKEFEESTESIIPLFSITYVVTMLFSILSCISFDNVRNKIWLTTIGVISPGLAILASFGLLLLCGVPFARTVAYAPFLILGVGVDNMFIIISCWQQTKVTSTLEERMADTIYGSVQIQDGIDIRNLANVNSSLTQFYDVEALYFSKQDIITNGYEIKTSRFFIQAINIATVGDGKNMLTHLRDVTDNCDVEVFVYHPLFIYLDQYHIIIQNTIQNIVVATVVMLVISVLFIPDPLCALWVTFAIASIIAGVTGFMFFWKVNLDSVSMINLVICIGFSVDFSAHIVYASVSNRKPNANQRVIDALHVLGYPIVQGALSTILGIAALSAAKSYIFQTFFKIMLLVITFGALHGLLFIPVFLMTVGACRKSGHVKEEPKNDENKNNKVLPPAVIYRAHPLTTDIQIRKPEASLPGYAISTSNVMDYSSLDGNYFCMSRQGSNYSVLHPDVQKQGNENDGNQGKHRVTKRGPALSYPMFTLVTGIVGRWRAVCVTALQRPNSDAAAIRIVVGIAAASLNVKGPLV</sequence>
<keyword evidence="3 7" id="KW-0812">Transmembrane</keyword>
<evidence type="ECO:0000256" key="5">
    <source>
        <dbReference type="ARBA" id="ARBA00023136"/>
    </source>
</evidence>
<feature type="transmembrane region" description="Helical" evidence="7">
    <location>
        <begin position="268"/>
        <end position="290"/>
    </location>
</feature>